<dbReference type="Proteomes" id="UP000053989">
    <property type="component" value="Unassembled WGS sequence"/>
</dbReference>
<accession>A0A0C3AM36</accession>
<sequence length="71" mass="7561">MGLLRVATGPPEAHSSSYTFCSAGQVQKSVSHAQGIPDSLPDASSGYHTVTYHSSACFQFKKRRLASDFVG</sequence>
<evidence type="ECO:0000313" key="1">
    <source>
        <dbReference type="EMBL" id="KIM66027.1"/>
    </source>
</evidence>
<proteinExistence type="predicted"/>
<gene>
    <name evidence="1" type="ORF">SCLCIDRAFT_1211675</name>
</gene>
<keyword evidence="2" id="KW-1185">Reference proteome</keyword>
<organism evidence="1 2">
    <name type="scientific">Scleroderma citrinum Foug A</name>
    <dbReference type="NCBI Taxonomy" id="1036808"/>
    <lineage>
        <taxon>Eukaryota</taxon>
        <taxon>Fungi</taxon>
        <taxon>Dikarya</taxon>
        <taxon>Basidiomycota</taxon>
        <taxon>Agaricomycotina</taxon>
        <taxon>Agaricomycetes</taxon>
        <taxon>Agaricomycetidae</taxon>
        <taxon>Boletales</taxon>
        <taxon>Sclerodermatineae</taxon>
        <taxon>Sclerodermataceae</taxon>
        <taxon>Scleroderma</taxon>
    </lineage>
</organism>
<name>A0A0C3AM36_9AGAM</name>
<dbReference type="InParanoid" id="A0A0C3AM36"/>
<reference evidence="2" key="2">
    <citation type="submission" date="2015-01" db="EMBL/GenBank/DDBJ databases">
        <title>Evolutionary Origins and Diversification of the Mycorrhizal Mutualists.</title>
        <authorList>
            <consortium name="DOE Joint Genome Institute"/>
            <consortium name="Mycorrhizal Genomics Consortium"/>
            <person name="Kohler A."/>
            <person name="Kuo A."/>
            <person name="Nagy L.G."/>
            <person name="Floudas D."/>
            <person name="Copeland A."/>
            <person name="Barry K.W."/>
            <person name="Cichocki N."/>
            <person name="Veneault-Fourrey C."/>
            <person name="LaButti K."/>
            <person name="Lindquist E.A."/>
            <person name="Lipzen A."/>
            <person name="Lundell T."/>
            <person name="Morin E."/>
            <person name="Murat C."/>
            <person name="Riley R."/>
            <person name="Ohm R."/>
            <person name="Sun H."/>
            <person name="Tunlid A."/>
            <person name="Henrissat B."/>
            <person name="Grigoriev I.V."/>
            <person name="Hibbett D.S."/>
            <person name="Martin F."/>
        </authorList>
    </citation>
    <scope>NUCLEOTIDE SEQUENCE [LARGE SCALE GENOMIC DNA]</scope>
    <source>
        <strain evidence="2">Foug A</strain>
    </source>
</reference>
<dbReference type="AlphaFoldDB" id="A0A0C3AM36"/>
<dbReference type="EMBL" id="KN822019">
    <property type="protein sequence ID" value="KIM66027.1"/>
    <property type="molecule type" value="Genomic_DNA"/>
</dbReference>
<protein>
    <submittedName>
        <fullName evidence="1">Uncharacterized protein</fullName>
    </submittedName>
</protein>
<evidence type="ECO:0000313" key="2">
    <source>
        <dbReference type="Proteomes" id="UP000053989"/>
    </source>
</evidence>
<dbReference type="HOGENOM" id="CLU_2741513_0_0_1"/>
<reference evidence="1 2" key="1">
    <citation type="submission" date="2014-04" db="EMBL/GenBank/DDBJ databases">
        <authorList>
            <consortium name="DOE Joint Genome Institute"/>
            <person name="Kuo A."/>
            <person name="Kohler A."/>
            <person name="Nagy L.G."/>
            <person name="Floudas D."/>
            <person name="Copeland A."/>
            <person name="Barry K.W."/>
            <person name="Cichocki N."/>
            <person name="Veneault-Fourrey C."/>
            <person name="LaButti K."/>
            <person name="Lindquist E.A."/>
            <person name="Lipzen A."/>
            <person name="Lundell T."/>
            <person name="Morin E."/>
            <person name="Murat C."/>
            <person name="Sun H."/>
            <person name="Tunlid A."/>
            <person name="Henrissat B."/>
            <person name="Grigoriev I.V."/>
            <person name="Hibbett D.S."/>
            <person name="Martin F."/>
            <person name="Nordberg H.P."/>
            <person name="Cantor M.N."/>
            <person name="Hua S.X."/>
        </authorList>
    </citation>
    <scope>NUCLEOTIDE SEQUENCE [LARGE SCALE GENOMIC DNA]</scope>
    <source>
        <strain evidence="1 2">Foug A</strain>
    </source>
</reference>